<reference evidence="4 5" key="1">
    <citation type="journal article" date="2013" name="Nat. Commun.">
        <title>The evolution and pathogenic mechanisms of the rice sheath blight pathogen.</title>
        <authorList>
            <person name="Zheng A."/>
            <person name="Lin R."/>
            <person name="Xu L."/>
            <person name="Qin P."/>
            <person name="Tang C."/>
            <person name="Ai P."/>
            <person name="Zhang D."/>
            <person name="Liu Y."/>
            <person name="Sun Z."/>
            <person name="Feng H."/>
            <person name="Wang Y."/>
            <person name="Chen Y."/>
            <person name="Liang X."/>
            <person name="Fu R."/>
            <person name="Li Q."/>
            <person name="Zhang J."/>
            <person name="Yu X."/>
            <person name="Xie Z."/>
            <person name="Ding L."/>
            <person name="Guan P."/>
            <person name="Tang J."/>
            <person name="Liang Y."/>
            <person name="Wang S."/>
            <person name="Deng Q."/>
            <person name="Li S."/>
            <person name="Zhu J."/>
            <person name="Wang L."/>
            <person name="Liu H."/>
            <person name="Li P."/>
        </authorList>
    </citation>
    <scope>NUCLEOTIDE SEQUENCE [LARGE SCALE GENOMIC DNA]</scope>
    <source>
        <strain evidence="5">AG-1 IA</strain>
    </source>
</reference>
<dbReference type="GO" id="GO:0032259">
    <property type="term" value="P:methylation"/>
    <property type="evidence" value="ECO:0007669"/>
    <property type="project" value="UniProtKB-KW"/>
</dbReference>
<evidence type="ECO:0000256" key="2">
    <source>
        <dbReference type="ARBA" id="ARBA00022603"/>
    </source>
</evidence>
<evidence type="ECO:0000313" key="4">
    <source>
        <dbReference type="EMBL" id="ELU39946.1"/>
    </source>
</evidence>
<dbReference type="STRING" id="983506.L8WP65"/>
<evidence type="ECO:0000256" key="1">
    <source>
        <dbReference type="ARBA" id="ARBA00008361"/>
    </source>
</evidence>
<dbReference type="EMBL" id="AFRT01001574">
    <property type="protein sequence ID" value="ELU39946.1"/>
    <property type="molecule type" value="Genomic_DNA"/>
</dbReference>
<dbReference type="PANTHER" id="PTHR12176:SF84">
    <property type="entry name" value="METHYLTRANSFERASE DOMAIN-CONTAINING PROTEIN"/>
    <property type="match status" value="1"/>
</dbReference>
<keyword evidence="2 4" id="KW-0489">Methyltransferase</keyword>
<name>L8WP65_THACA</name>
<proteinExistence type="inferred from homology"/>
<dbReference type="AlphaFoldDB" id="L8WP65"/>
<comment type="similarity">
    <text evidence="1">Belongs to the methyltransferase superfamily.</text>
</comment>
<dbReference type="PANTHER" id="PTHR12176">
    <property type="entry name" value="SAM-DEPENDENT METHYLTRANSFERASE SUPERFAMILY PROTEIN"/>
    <property type="match status" value="1"/>
</dbReference>
<evidence type="ECO:0000256" key="3">
    <source>
        <dbReference type="ARBA" id="ARBA00022679"/>
    </source>
</evidence>
<comment type="caution">
    <text evidence="4">The sequence shown here is derived from an EMBL/GenBank/DDBJ whole genome shotgun (WGS) entry which is preliminary data.</text>
</comment>
<dbReference type="InterPro" id="IPR029063">
    <property type="entry name" value="SAM-dependent_MTases_sf"/>
</dbReference>
<dbReference type="HOGENOM" id="CLU_034313_0_0_1"/>
<keyword evidence="3 4" id="KW-0808">Transferase</keyword>
<sequence length="284" mass="32025">MLLPRTLLPNFVTSNAKSEIYRVLLLASAIHQPALVTILSMPDYSSLTYWQSRFEKETCFEWLGPGDIMMPHLARILEPVLNCDENDYSSSKLPEQRCNESFPTNIFHIGSGTSQLSLDLRSLYSTRVVNIDFEQSCLAQLRQSELAKYGDVKMEYKQIDMLNWEQVESQLAGEARVLIIDKSTSDAISCGPDKPSPFSQSPISPVRVLALHLAALSLPGSIWIALSYSASRFDDIGEFWNVEMTEKVAAESGQTKEGVYAPEVWHTLYVLRRTNHPVRPFVCD</sequence>
<dbReference type="GO" id="GO:0008168">
    <property type="term" value="F:methyltransferase activity"/>
    <property type="evidence" value="ECO:0007669"/>
    <property type="project" value="UniProtKB-KW"/>
</dbReference>
<dbReference type="Gene3D" id="3.40.50.150">
    <property type="entry name" value="Vaccinia Virus protein VP39"/>
    <property type="match status" value="1"/>
</dbReference>
<accession>L8WP65</accession>
<dbReference type="OMA" id="YHWCYLL"/>
<evidence type="ECO:0000313" key="5">
    <source>
        <dbReference type="Proteomes" id="UP000011668"/>
    </source>
</evidence>
<dbReference type="OrthoDB" id="411785at2759"/>
<dbReference type="Proteomes" id="UP000011668">
    <property type="component" value="Unassembled WGS sequence"/>
</dbReference>
<gene>
    <name evidence="4" type="ORF">AG1IA_06024</name>
</gene>
<keyword evidence="5" id="KW-1185">Reference proteome</keyword>
<dbReference type="InterPro" id="IPR051419">
    <property type="entry name" value="Lys/N-term_MeTrsfase_sf"/>
</dbReference>
<dbReference type="SUPFAM" id="SSF53335">
    <property type="entry name" value="S-adenosyl-L-methionine-dependent methyltransferases"/>
    <property type="match status" value="1"/>
</dbReference>
<protein>
    <submittedName>
        <fullName evidence="4">Methyltransferase domain-containing protein</fullName>
    </submittedName>
</protein>
<organism evidence="4 5">
    <name type="scientific">Thanatephorus cucumeris (strain AG1-IA)</name>
    <name type="common">Rice sheath blight fungus</name>
    <name type="synonym">Rhizoctonia solani</name>
    <dbReference type="NCBI Taxonomy" id="983506"/>
    <lineage>
        <taxon>Eukaryota</taxon>
        <taxon>Fungi</taxon>
        <taxon>Dikarya</taxon>
        <taxon>Basidiomycota</taxon>
        <taxon>Agaricomycotina</taxon>
        <taxon>Agaricomycetes</taxon>
        <taxon>Cantharellales</taxon>
        <taxon>Ceratobasidiaceae</taxon>
        <taxon>Rhizoctonia</taxon>
        <taxon>Rhizoctonia solani AG-1</taxon>
    </lineage>
</organism>